<dbReference type="EMBL" id="JAHLFV010000166">
    <property type="protein sequence ID" value="MBU3850292.1"/>
    <property type="molecule type" value="Genomic_DNA"/>
</dbReference>
<gene>
    <name evidence="5" type="ORF">IAA16_06975</name>
</gene>
<proteinExistence type="inferred from homology"/>
<dbReference type="PANTHER" id="PTHR37419">
    <property type="entry name" value="SERINE/THREONINE-PROTEIN KINASE TOXIN HIPA"/>
    <property type="match status" value="1"/>
</dbReference>
<keyword evidence="2" id="KW-0808">Transferase</keyword>
<dbReference type="GO" id="GO:0005829">
    <property type="term" value="C:cytosol"/>
    <property type="evidence" value="ECO:0007669"/>
    <property type="project" value="TreeGrafter"/>
</dbReference>
<comment type="caution">
    <text evidence="5">The sequence shown here is derived from an EMBL/GenBank/DDBJ whole genome shotgun (WGS) entry which is preliminary data.</text>
</comment>
<dbReference type="Pfam" id="PF07804">
    <property type="entry name" value="HipA_C"/>
    <property type="match status" value="1"/>
</dbReference>
<name>A0A9E2NZ60_9SPIR</name>
<dbReference type="PANTHER" id="PTHR37419:SF8">
    <property type="entry name" value="TOXIN YJJJ"/>
    <property type="match status" value="1"/>
</dbReference>
<dbReference type="GO" id="GO:0004674">
    <property type="term" value="F:protein serine/threonine kinase activity"/>
    <property type="evidence" value="ECO:0007669"/>
    <property type="project" value="TreeGrafter"/>
</dbReference>
<evidence type="ECO:0000313" key="5">
    <source>
        <dbReference type="EMBL" id="MBU3850292.1"/>
    </source>
</evidence>
<dbReference type="InterPro" id="IPR012893">
    <property type="entry name" value="HipA-like_C"/>
</dbReference>
<dbReference type="Proteomes" id="UP000823914">
    <property type="component" value="Unassembled WGS sequence"/>
</dbReference>
<keyword evidence="3" id="KW-0418">Kinase</keyword>
<evidence type="ECO:0000256" key="2">
    <source>
        <dbReference type="ARBA" id="ARBA00022679"/>
    </source>
</evidence>
<reference evidence="5" key="2">
    <citation type="submission" date="2021-04" db="EMBL/GenBank/DDBJ databases">
        <authorList>
            <person name="Gilroy R."/>
        </authorList>
    </citation>
    <scope>NUCLEOTIDE SEQUENCE</scope>
    <source>
        <strain evidence="5">Gambia15-2214</strain>
    </source>
</reference>
<sequence>EDNKDPYEKKWIKQLIVPGSSLGGARPKSSVKDEYGAFWIAKFSSRNDEFHVPAWEKTLNELAAMVGLDVPESMYIEFDSLSSCFLSKRFDRNMKDGNYGRIHFTSAMTMLGKIDGDSASYLDIAEFIKQNSSKPQKDLYELWSRIAFNMAVSNTDDHLRNHGFLLKNNFWELSPLFDITPSLYRSELSLNIDEYNSAKDTSLLLETAKYYAMDFDTATERLTEIFSIVQKNWRRIASKYGISNNEQALMKKCFPES</sequence>
<feature type="non-terminal residue" evidence="5">
    <location>
        <position position="1"/>
    </location>
</feature>
<accession>A0A9E2NZ60</accession>
<evidence type="ECO:0000313" key="6">
    <source>
        <dbReference type="Proteomes" id="UP000823914"/>
    </source>
</evidence>
<evidence type="ECO:0000259" key="4">
    <source>
        <dbReference type="Pfam" id="PF07804"/>
    </source>
</evidence>
<reference evidence="5" key="1">
    <citation type="journal article" date="2021" name="PeerJ">
        <title>Extensive microbial diversity within the chicken gut microbiome revealed by metagenomics and culture.</title>
        <authorList>
            <person name="Gilroy R."/>
            <person name="Ravi A."/>
            <person name="Getino M."/>
            <person name="Pursley I."/>
            <person name="Horton D.L."/>
            <person name="Alikhan N.F."/>
            <person name="Baker D."/>
            <person name="Gharbi K."/>
            <person name="Hall N."/>
            <person name="Watson M."/>
            <person name="Adriaenssens E.M."/>
            <person name="Foster-Nyarko E."/>
            <person name="Jarju S."/>
            <person name="Secka A."/>
            <person name="Antonio M."/>
            <person name="Oren A."/>
            <person name="Chaudhuri R.R."/>
            <person name="La Ragione R."/>
            <person name="Hildebrand F."/>
            <person name="Pallen M.J."/>
        </authorList>
    </citation>
    <scope>NUCLEOTIDE SEQUENCE</scope>
    <source>
        <strain evidence="5">Gambia15-2214</strain>
    </source>
</reference>
<feature type="domain" description="HipA-like C-terminal" evidence="4">
    <location>
        <begin position="20"/>
        <end position="233"/>
    </location>
</feature>
<dbReference type="AlphaFoldDB" id="A0A9E2NZ60"/>
<evidence type="ECO:0000256" key="3">
    <source>
        <dbReference type="ARBA" id="ARBA00022777"/>
    </source>
</evidence>
<dbReference type="Gene3D" id="1.10.1070.20">
    <property type="match status" value="1"/>
</dbReference>
<comment type="similarity">
    <text evidence="1">Belongs to the HipA Ser/Thr kinase family.</text>
</comment>
<protein>
    <submittedName>
        <fullName evidence="5">HipA domain-containing protein</fullName>
    </submittedName>
</protein>
<dbReference type="InterPro" id="IPR052028">
    <property type="entry name" value="HipA_Ser/Thr_kinase"/>
</dbReference>
<evidence type="ECO:0000256" key="1">
    <source>
        <dbReference type="ARBA" id="ARBA00010164"/>
    </source>
</evidence>
<organism evidence="5 6">
    <name type="scientific">Candidatus Treponema excrementipullorum</name>
    <dbReference type="NCBI Taxonomy" id="2838768"/>
    <lineage>
        <taxon>Bacteria</taxon>
        <taxon>Pseudomonadati</taxon>
        <taxon>Spirochaetota</taxon>
        <taxon>Spirochaetia</taxon>
        <taxon>Spirochaetales</taxon>
        <taxon>Treponemataceae</taxon>
        <taxon>Treponema</taxon>
    </lineage>
</organism>